<evidence type="ECO:0000256" key="2">
    <source>
        <dbReference type="ARBA" id="ARBA00022448"/>
    </source>
</evidence>
<evidence type="ECO:0000256" key="6">
    <source>
        <dbReference type="ARBA" id="ARBA00023136"/>
    </source>
</evidence>
<evidence type="ECO:0000313" key="10">
    <source>
        <dbReference type="Proteomes" id="UP001589833"/>
    </source>
</evidence>
<name>A0ABV6NE00_9BACI</name>
<evidence type="ECO:0000256" key="3">
    <source>
        <dbReference type="ARBA" id="ARBA00022475"/>
    </source>
</evidence>
<feature type="transmembrane region" description="Helical" evidence="7">
    <location>
        <begin position="150"/>
        <end position="169"/>
    </location>
</feature>
<proteinExistence type="predicted"/>
<feature type="transmembrane region" description="Helical" evidence="7">
    <location>
        <begin position="232"/>
        <end position="252"/>
    </location>
</feature>
<evidence type="ECO:0000256" key="5">
    <source>
        <dbReference type="ARBA" id="ARBA00022989"/>
    </source>
</evidence>
<reference evidence="9 10" key="1">
    <citation type="submission" date="2024-09" db="EMBL/GenBank/DDBJ databases">
        <authorList>
            <person name="Sun Q."/>
            <person name="Mori K."/>
        </authorList>
    </citation>
    <scope>NUCLEOTIDE SEQUENCE [LARGE SCALE GENOMIC DNA]</scope>
    <source>
        <strain evidence="9 10">NCAIM B.02301</strain>
    </source>
</reference>
<dbReference type="PANTHER" id="PTHR30151:SF0">
    <property type="entry name" value="ABC TRANSPORTER PERMEASE PROTEIN MJ0413-RELATED"/>
    <property type="match status" value="1"/>
</dbReference>
<evidence type="ECO:0000256" key="1">
    <source>
        <dbReference type="ARBA" id="ARBA00004651"/>
    </source>
</evidence>
<evidence type="ECO:0000256" key="4">
    <source>
        <dbReference type="ARBA" id="ARBA00022692"/>
    </source>
</evidence>
<dbReference type="RefSeq" id="WP_273840266.1">
    <property type="nucleotide sequence ID" value="NZ_JAQQWT010000001.1"/>
</dbReference>
<dbReference type="EMBL" id="JBHLTR010000006">
    <property type="protein sequence ID" value="MFC0558879.1"/>
    <property type="molecule type" value="Genomic_DNA"/>
</dbReference>
<sequence>MARTEGTIQMIRKRERISAEVFFIKSTKWISTLLTKTISIILLLLAWELIPRFGLVEVAFFPPFSQVATGWYELILSGQLAQHITASLARSIIGFTIAVLSAIPLGIMIGWFKLFSDLANPLLEAFRNTAALAILPVFILLLGIGEASKIAVVIYACTFPILISTISAVRNVDPLLIKSAKSMAITPIKLFIKVILPAASSILVLIAAEMIGAKAGLGFLIINSQHSFQIPYMYAGILTISAIGMLVNYLLLRLERRLSRWKVGQ</sequence>
<feature type="transmembrane region" description="Helical" evidence="7">
    <location>
        <begin position="92"/>
        <end position="114"/>
    </location>
</feature>
<keyword evidence="6 7" id="KW-0472">Membrane</keyword>
<dbReference type="InterPro" id="IPR035906">
    <property type="entry name" value="MetI-like_sf"/>
</dbReference>
<comment type="subcellular location">
    <subcellularLocation>
        <location evidence="1">Cell membrane</location>
        <topology evidence="1">Multi-pass membrane protein</topology>
    </subcellularLocation>
</comment>
<keyword evidence="4 7" id="KW-0812">Transmembrane</keyword>
<dbReference type="Pfam" id="PF00528">
    <property type="entry name" value="BPD_transp_1"/>
    <property type="match status" value="1"/>
</dbReference>
<organism evidence="9 10">
    <name type="scientific">Halalkalibacter alkalisediminis</name>
    <dbReference type="NCBI Taxonomy" id="935616"/>
    <lineage>
        <taxon>Bacteria</taxon>
        <taxon>Bacillati</taxon>
        <taxon>Bacillota</taxon>
        <taxon>Bacilli</taxon>
        <taxon>Bacillales</taxon>
        <taxon>Bacillaceae</taxon>
        <taxon>Halalkalibacter</taxon>
    </lineage>
</organism>
<gene>
    <name evidence="9" type="ORF">ACFFH4_07420</name>
</gene>
<evidence type="ECO:0000256" key="7">
    <source>
        <dbReference type="SAM" id="Phobius"/>
    </source>
</evidence>
<feature type="transmembrane region" description="Helical" evidence="7">
    <location>
        <begin position="190"/>
        <end position="212"/>
    </location>
</feature>
<dbReference type="Proteomes" id="UP001589833">
    <property type="component" value="Unassembled WGS sequence"/>
</dbReference>
<keyword evidence="10" id="KW-1185">Reference proteome</keyword>
<keyword evidence="5 7" id="KW-1133">Transmembrane helix</keyword>
<feature type="transmembrane region" description="Helical" evidence="7">
    <location>
        <begin position="21"/>
        <end position="47"/>
    </location>
</feature>
<dbReference type="PANTHER" id="PTHR30151">
    <property type="entry name" value="ALKANE SULFONATE ABC TRANSPORTER-RELATED, MEMBRANE SUBUNIT"/>
    <property type="match status" value="1"/>
</dbReference>
<protein>
    <submittedName>
        <fullName evidence="9">ABC transporter permease</fullName>
    </submittedName>
</protein>
<dbReference type="Gene3D" id="1.10.3720.10">
    <property type="entry name" value="MetI-like"/>
    <property type="match status" value="1"/>
</dbReference>
<comment type="caution">
    <text evidence="9">The sequence shown here is derived from an EMBL/GenBank/DDBJ whole genome shotgun (WGS) entry which is preliminary data.</text>
</comment>
<keyword evidence="3" id="KW-1003">Cell membrane</keyword>
<accession>A0ABV6NE00</accession>
<dbReference type="InterPro" id="IPR000515">
    <property type="entry name" value="MetI-like"/>
</dbReference>
<dbReference type="SUPFAM" id="SSF161098">
    <property type="entry name" value="MetI-like"/>
    <property type="match status" value="1"/>
</dbReference>
<evidence type="ECO:0000259" key="8">
    <source>
        <dbReference type="Pfam" id="PF00528"/>
    </source>
</evidence>
<keyword evidence="2" id="KW-0813">Transport</keyword>
<feature type="transmembrane region" description="Helical" evidence="7">
    <location>
        <begin position="126"/>
        <end position="144"/>
    </location>
</feature>
<feature type="domain" description="ABC transmembrane type-1" evidence="8">
    <location>
        <begin position="102"/>
        <end position="259"/>
    </location>
</feature>
<evidence type="ECO:0000313" key="9">
    <source>
        <dbReference type="EMBL" id="MFC0558879.1"/>
    </source>
</evidence>